<dbReference type="Proteomes" id="UP001597427">
    <property type="component" value="Unassembled WGS sequence"/>
</dbReference>
<gene>
    <name evidence="2" type="ORF">ACFSR0_09370</name>
</gene>
<evidence type="ECO:0000313" key="2">
    <source>
        <dbReference type="EMBL" id="MFD2729629.1"/>
    </source>
</evidence>
<proteinExistence type="predicted"/>
<feature type="transmembrane region" description="Helical" evidence="1">
    <location>
        <begin position="72"/>
        <end position="88"/>
    </location>
</feature>
<evidence type="ECO:0000313" key="3">
    <source>
        <dbReference type="Proteomes" id="UP001597427"/>
    </source>
</evidence>
<reference evidence="3" key="1">
    <citation type="journal article" date="2019" name="Int. J. Syst. Evol. Microbiol.">
        <title>The Global Catalogue of Microorganisms (GCM) 10K type strain sequencing project: providing services to taxonomists for standard genome sequencing and annotation.</title>
        <authorList>
            <consortium name="The Broad Institute Genomics Platform"/>
            <consortium name="The Broad Institute Genome Sequencing Center for Infectious Disease"/>
            <person name="Wu L."/>
            <person name="Ma J."/>
        </authorList>
    </citation>
    <scope>NUCLEOTIDE SEQUENCE [LARGE SCALE GENOMIC DNA]</scope>
    <source>
        <strain evidence="3">TISTR 932</strain>
    </source>
</reference>
<dbReference type="EMBL" id="JBHUMO010000056">
    <property type="protein sequence ID" value="MFD2729629.1"/>
    <property type="molecule type" value="Genomic_DNA"/>
</dbReference>
<name>A0ABW5TLF7_9ENTE</name>
<keyword evidence="3" id="KW-1185">Reference proteome</keyword>
<organism evidence="2 3">
    <name type="scientific">Enterococcus camelliae</name>
    <dbReference type="NCBI Taxonomy" id="453959"/>
    <lineage>
        <taxon>Bacteria</taxon>
        <taxon>Bacillati</taxon>
        <taxon>Bacillota</taxon>
        <taxon>Bacilli</taxon>
        <taxon>Lactobacillales</taxon>
        <taxon>Enterococcaceae</taxon>
        <taxon>Enterococcus</taxon>
    </lineage>
</organism>
<feature type="transmembrane region" description="Helical" evidence="1">
    <location>
        <begin position="47"/>
        <end position="65"/>
    </location>
</feature>
<evidence type="ECO:0000256" key="1">
    <source>
        <dbReference type="SAM" id="Phobius"/>
    </source>
</evidence>
<sequence length="89" mass="10645">MQRRQIIYIWTLIVLTAIHLLFANVYQRIYAYMNTINQLNTFLVSSILIRGTLLIIIVLAGFTCIRYFKKYLPIYLGLFLINFLLFFFL</sequence>
<accession>A0ABW5TLF7</accession>
<keyword evidence="1" id="KW-1133">Transmembrane helix</keyword>
<protein>
    <submittedName>
        <fullName evidence="2">Uncharacterized protein</fullName>
    </submittedName>
</protein>
<dbReference type="RefSeq" id="WP_379982173.1">
    <property type="nucleotide sequence ID" value="NZ_JBHUMO010000056.1"/>
</dbReference>
<feature type="transmembrane region" description="Helical" evidence="1">
    <location>
        <begin position="7"/>
        <end position="27"/>
    </location>
</feature>
<keyword evidence="1" id="KW-0472">Membrane</keyword>
<keyword evidence="1" id="KW-0812">Transmembrane</keyword>
<comment type="caution">
    <text evidence="2">The sequence shown here is derived from an EMBL/GenBank/DDBJ whole genome shotgun (WGS) entry which is preliminary data.</text>
</comment>